<protein>
    <submittedName>
        <fullName evidence="1">Uncharacterized protein</fullName>
    </submittedName>
</protein>
<evidence type="ECO:0000313" key="1">
    <source>
        <dbReference type="EMBL" id="KAI9511899.1"/>
    </source>
</evidence>
<dbReference type="Proteomes" id="UP001207468">
    <property type="component" value="Unassembled WGS sequence"/>
</dbReference>
<name>A0ACC0ULF6_9AGAM</name>
<sequence length="1235" mass="135328">MTTPLDSRSSLDPIHTSSDSFQTADSSLLSLAGNTVCLGHGLDASVDGLLATIVVHGLIGLLLWLLFGLIRPRFRQIYGLREWFVQERLRPAHLGSNFWAFLYPPVPMVPSISDVPADPSDPAAADVRSFPSDEELSQRTLWLCFLIVLGWSILGLVGALPLYMISVPCLAETAPAPRFLGGYSMLQDFSVLRVLQLLDNRDVVTPRNANVLEVVDGEDLKWRGRLRLIILSGLLILVGLIPAVVKILHEHGKLTAFRRKWINVYLQGREMGWISARAAPGLAGWGEKRVKDFILKTGLSSSLDFSAEHANSGTTRRGRSGRHRNPGPYMFSQEDFGMEVDISSLFTITDTRRLALLIEERDVILEQLEIAETKYISSFRITTPEPSIADLNPPPTRDSEGIAYISRPRVLTGSSAVGRRRRGRNPADASSSLAPTSYLAPSTYYKLGIRGINGGRFADDEARTSFSDSVNQRIVGTRFQEGGQGSMAFNRFPIASLFRATASGILDEEPESQSDMEPDAPIPDPMLHGPNYIARATEDTTDLDPETLYSPGNAPTHLASSNGDSDWVDVGREAPIDFRYSHTPSAPSPMPLPPVSPPTSEPPLQPARASSIFRFVRRPKIFGPAPSEHRSTFPLRERAGPDADQGSGRGQEVPPHLRVQRAPPFVRPLTGFNHDELGAVYSEIRTWRTRLKTINEDIRIAQEDGYQAIADGARVKGWLLTGRGLRFLPGIQLIEGRAKEDVRWDVLQQGGSNTMSQVTFWILVVIVAGTLLIGLIATAGLAVATSPDFAHYVPFFRSMANDSDLPTGLVTVLAPSVIATLFILLAILALHLSARVVGTISVSAGQHTVMRAMFYMVVFVTLIGFVAAGALLYSFGALSQGTRGSETVADGSIYIATLLLAIVINVAITSPALLLLQPLRLRRVLREERAAKTPRQRFRATYPRTYNPLFAMTCCILAVTFASTFAVIFPLMGPPVALLVFLTLLAHRFLVCYVYGRTRSQTGGLLQIWLLKRIASLIALKPISLGLILLSRRLWPEGVALISAGVVTLFFVEFYARVSERPGWGTLSPVTLHSLESFRRAAQPNHPTVLDEESASIVSSGRAARTRGSFASVLEMMSTTLAVVPSHYQLHGPVPLPTETLDDLTATERASRTHPDAPPRLPPLPFTDHAEEMSRILFAPELIAPPPIVWLPSDRAGVARAEARDLEQFHGLRAVIEVRSNDDVILLRRHHGSGI</sequence>
<comment type="caution">
    <text evidence="1">The sequence shown here is derived from an EMBL/GenBank/DDBJ whole genome shotgun (WGS) entry which is preliminary data.</text>
</comment>
<gene>
    <name evidence="1" type="ORF">F5148DRAFT_974431</name>
</gene>
<reference evidence="1" key="1">
    <citation type="submission" date="2021-03" db="EMBL/GenBank/DDBJ databases">
        <title>Evolutionary priming and transition to the ectomycorrhizal habit in an iconic lineage of mushroom-forming fungi: is preadaptation a requirement?</title>
        <authorList>
            <consortium name="DOE Joint Genome Institute"/>
            <person name="Looney B.P."/>
            <person name="Miyauchi S."/>
            <person name="Morin E."/>
            <person name="Drula E."/>
            <person name="Courty P.E."/>
            <person name="Chicoki N."/>
            <person name="Fauchery L."/>
            <person name="Kohler A."/>
            <person name="Kuo A."/>
            <person name="LaButti K."/>
            <person name="Pangilinan J."/>
            <person name="Lipzen A."/>
            <person name="Riley R."/>
            <person name="Andreopoulos W."/>
            <person name="He G."/>
            <person name="Johnson J."/>
            <person name="Barry K.W."/>
            <person name="Grigoriev I.V."/>
            <person name="Nagy L."/>
            <person name="Hibbett D."/>
            <person name="Henrissat B."/>
            <person name="Matheny P.B."/>
            <person name="Labbe J."/>
            <person name="Martin A.F."/>
        </authorList>
    </citation>
    <scope>NUCLEOTIDE SEQUENCE</scope>
    <source>
        <strain evidence="1">BPL698</strain>
    </source>
</reference>
<proteinExistence type="predicted"/>
<dbReference type="EMBL" id="JAGFNK010000015">
    <property type="protein sequence ID" value="KAI9511899.1"/>
    <property type="molecule type" value="Genomic_DNA"/>
</dbReference>
<accession>A0ACC0ULF6</accession>
<organism evidence="1 2">
    <name type="scientific">Russula earlei</name>
    <dbReference type="NCBI Taxonomy" id="71964"/>
    <lineage>
        <taxon>Eukaryota</taxon>
        <taxon>Fungi</taxon>
        <taxon>Dikarya</taxon>
        <taxon>Basidiomycota</taxon>
        <taxon>Agaricomycotina</taxon>
        <taxon>Agaricomycetes</taxon>
        <taxon>Russulales</taxon>
        <taxon>Russulaceae</taxon>
        <taxon>Russula</taxon>
    </lineage>
</organism>
<keyword evidence="2" id="KW-1185">Reference proteome</keyword>
<evidence type="ECO:0000313" key="2">
    <source>
        <dbReference type="Proteomes" id="UP001207468"/>
    </source>
</evidence>